<gene>
    <name evidence="5" type="ORF">ZIOFF_006599</name>
</gene>
<dbReference type="Pfam" id="PF00888">
    <property type="entry name" value="Cullin"/>
    <property type="match status" value="1"/>
</dbReference>
<dbReference type="GO" id="GO:0031625">
    <property type="term" value="F:ubiquitin protein ligase binding"/>
    <property type="evidence" value="ECO:0007669"/>
    <property type="project" value="InterPro"/>
</dbReference>
<dbReference type="SUPFAM" id="SSF46785">
    <property type="entry name" value="Winged helix' DNA-binding domain"/>
    <property type="match status" value="1"/>
</dbReference>
<dbReference type="SMART" id="SM00182">
    <property type="entry name" value="CULLIN"/>
    <property type="match status" value="1"/>
</dbReference>
<evidence type="ECO:0000256" key="1">
    <source>
        <dbReference type="ARBA" id="ARBA00006019"/>
    </source>
</evidence>
<dbReference type="SUPFAM" id="SSF75632">
    <property type="entry name" value="Cullin homology domain"/>
    <property type="match status" value="1"/>
</dbReference>
<dbReference type="InterPro" id="IPR036390">
    <property type="entry name" value="WH_DNA-bd_sf"/>
</dbReference>
<evidence type="ECO:0000313" key="5">
    <source>
        <dbReference type="EMBL" id="KAG6532749.1"/>
    </source>
</evidence>
<protein>
    <recommendedName>
        <fullName evidence="4">Cullin family profile domain-containing protein</fullName>
    </recommendedName>
</protein>
<organism evidence="5 6">
    <name type="scientific">Zingiber officinale</name>
    <name type="common">Ginger</name>
    <name type="synonym">Amomum zingiber</name>
    <dbReference type="NCBI Taxonomy" id="94328"/>
    <lineage>
        <taxon>Eukaryota</taxon>
        <taxon>Viridiplantae</taxon>
        <taxon>Streptophyta</taxon>
        <taxon>Embryophyta</taxon>
        <taxon>Tracheophyta</taxon>
        <taxon>Spermatophyta</taxon>
        <taxon>Magnoliopsida</taxon>
        <taxon>Liliopsida</taxon>
        <taxon>Zingiberales</taxon>
        <taxon>Zingiberaceae</taxon>
        <taxon>Zingiber</taxon>
    </lineage>
</organism>
<evidence type="ECO:0000313" key="6">
    <source>
        <dbReference type="Proteomes" id="UP000734854"/>
    </source>
</evidence>
<evidence type="ECO:0000256" key="3">
    <source>
        <dbReference type="RuleBase" id="RU003829"/>
    </source>
</evidence>
<dbReference type="Proteomes" id="UP000734854">
    <property type="component" value="Unassembled WGS sequence"/>
</dbReference>
<dbReference type="Pfam" id="PF26557">
    <property type="entry name" value="Cullin_AB"/>
    <property type="match status" value="1"/>
</dbReference>
<dbReference type="Gene3D" id="1.20.1310.10">
    <property type="entry name" value="Cullin Repeats"/>
    <property type="match status" value="4"/>
</dbReference>
<dbReference type="PROSITE" id="PS50069">
    <property type="entry name" value="CULLIN_2"/>
    <property type="match status" value="1"/>
</dbReference>
<dbReference type="FunFam" id="1.20.1310.10:FF:000013">
    <property type="entry name" value="Cullin-1 like"/>
    <property type="match status" value="1"/>
</dbReference>
<dbReference type="InterPro" id="IPR019559">
    <property type="entry name" value="Cullin_neddylation_domain"/>
</dbReference>
<proteinExistence type="inferred from homology"/>
<dbReference type="SMART" id="SM00884">
    <property type="entry name" value="Cullin_Nedd8"/>
    <property type="match status" value="1"/>
</dbReference>
<dbReference type="PANTHER" id="PTHR11932">
    <property type="entry name" value="CULLIN"/>
    <property type="match status" value="1"/>
</dbReference>
<sequence>MKRKRAVRNKKRKPILFGEGWEVIEQGVTKMKRILEGLPEPPFTSEEYMKIYTTIHNMCIQSSQHDYTEKLYIKYKEVIKEYITSVVLPSLKDKHDEFLLRELVIRWSNHKVMTKWLSRFLSYLSRFFIKRNSLPSLDEVAFTSFRDQVYKKTKGKVKDAAISLIDQERCGEQIDRGLLKNVIEIFVEIGMGKMDYYKNDFEEEMLKETTAYYSRKASNWILVESFPDYMLKVEECLRREKDRVVHYLHATSEPKLIEQVRHEVLCVYSSQLLENEKSGCCVLIQEHKVDELSRMYKLFSKIDDSLCRISQIYKKHVTVEGTTLVKKADDVASNKEVTINYLLRQYPFYLSALFGHIKTFVREVIELHDKNMPLVNDCFQNHTLFHKALKEAFEIFLNKTVAGSSTAELLVNYCDNILKKGGSEKHSDEAIEQILEKAVNLLGYIYDKDLFVEFYRKKLARRLLFDKSANEDHERSILTKLKQQNGAHFTSKLEGMVTDMILARETQADFKEYLQYNPHTNPGIDLSVTVLTTGFWPSYRSSDFHLPFEMTKCIQAFKEFYPTKTNSRKLTWIYSLGTCNITAKFELQTIELIVTTYQAAVLLLFNDSDRLSYSEIMSQLNLADDDIVRLLQSLCCLKYKILNKEPNTNSISSDDVFAFNSKFTNKMRRIRIPLPIVDEKKKILEVVDKDRKYVVDACLIRIMKSRKVLNHQQLITECVEQLKVFKPDLKLIKKRIEDLINREYLERDSENLNLYRYLT</sequence>
<dbReference type="InterPro" id="IPR016158">
    <property type="entry name" value="Cullin_homology"/>
</dbReference>
<dbReference type="InterPro" id="IPR016159">
    <property type="entry name" value="Cullin_repeat-like_dom_sf"/>
</dbReference>
<evidence type="ECO:0000256" key="2">
    <source>
        <dbReference type="PROSITE-ProRule" id="PRU00330"/>
    </source>
</evidence>
<dbReference type="Pfam" id="PF10557">
    <property type="entry name" value="Cullin_Nedd8"/>
    <property type="match status" value="1"/>
</dbReference>
<dbReference type="InterPro" id="IPR045093">
    <property type="entry name" value="Cullin"/>
</dbReference>
<dbReference type="SUPFAM" id="SSF74788">
    <property type="entry name" value="Cullin repeat-like"/>
    <property type="match status" value="1"/>
</dbReference>
<name>A0A8J5HYM2_ZINOF</name>
<dbReference type="InterPro" id="IPR059120">
    <property type="entry name" value="Cullin-like_AB"/>
</dbReference>
<dbReference type="InterPro" id="IPR036388">
    <property type="entry name" value="WH-like_DNA-bd_sf"/>
</dbReference>
<dbReference type="FunFam" id="1.10.10.10:FF:000503">
    <property type="entry name" value="Cullin-1"/>
    <property type="match status" value="1"/>
</dbReference>
<keyword evidence="6" id="KW-1185">Reference proteome</keyword>
<dbReference type="AlphaFoldDB" id="A0A8J5HYM2"/>
<dbReference type="InterPro" id="IPR001373">
    <property type="entry name" value="Cullin_N"/>
</dbReference>
<dbReference type="Gene3D" id="1.10.10.10">
    <property type="entry name" value="Winged helix-like DNA-binding domain superfamily/Winged helix DNA-binding domain"/>
    <property type="match status" value="1"/>
</dbReference>
<dbReference type="FunFam" id="1.20.1310.10:FF:000021">
    <property type="entry name" value="Cullin-1, putative"/>
    <property type="match status" value="1"/>
</dbReference>
<accession>A0A8J5HYM2</accession>
<dbReference type="GO" id="GO:0006511">
    <property type="term" value="P:ubiquitin-dependent protein catabolic process"/>
    <property type="evidence" value="ECO:0007669"/>
    <property type="project" value="InterPro"/>
</dbReference>
<dbReference type="InterPro" id="IPR036317">
    <property type="entry name" value="Cullin_homology_sf"/>
</dbReference>
<reference evidence="5 6" key="1">
    <citation type="submission" date="2020-08" db="EMBL/GenBank/DDBJ databases">
        <title>Plant Genome Project.</title>
        <authorList>
            <person name="Zhang R.-G."/>
        </authorList>
    </citation>
    <scope>NUCLEOTIDE SEQUENCE [LARGE SCALE GENOMIC DNA]</scope>
    <source>
        <tissue evidence="5">Rhizome</tissue>
    </source>
</reference>
<evidence type="ECO:0000259" key="4">
    <source>
        <dbReference type="PROSITE" id="PS50069"/>
    </source>
</evidence>
<dbReference type="Gene3D" id="3.30.230.130">
    <property type="entry name" value="Cullin, Chain C, Domain 2"/>
    <property type="match status" value="1"/>
</dbReference>
<dbReference type="EMBL" id="JACMSC010000002">
    <property type="protein sequence ID" value="KAG6532749.1"/>
    <property type="molecule type" value="Genomic_DNA"/>
</dbReference>
<dbReference type="FunFam" id="1.20.1310.10:FF:000001">
    <property type="entry name" value="Cullin 3"/>
    <property type="match status" value="1"/>
</dbReference>
<feature type="domain" description="Cullin family profile" evidence="4">
    <location>
        <begin position="405"/>
        <end position="635"/>
    </location>
</feature>
<comment type="similarity">
    <text evidence="1 2 3">Belongs to the cullin family.</text>
</comment>
<comment type="caution">
    <text evidence="5">The sequence shown here is derived from an EMBL/GenBank/DDBJ whole genome shotgun (WGS) entry which is preliminary data.</text>
</comment>